<organism evidence="9 10">
    <name type="scientific">Caldovatus sediminis</name>
    <dbReference type="NCBI Taxonomy" id="2041189"/>
    <lineage>
        <taxon>Bacteria</taxon>
        <taxon>Pseudomonadati</taxon>
        <taxon>Pseudomonadota</taxon>
        <taxon>Alphaproteobacteria</taxon>
        <taxon>Acetobacterales</taxon>
        <taxon>Roseomonadaceae</taxon>
        <taxon>Caldovatus</taxon>
    </lineage>
</organism>
<gene>
    <name evidence="9" type="ORF">GCM10010964_31500</name>
</gene>
<evidence type="ECO:0000256" key="3">
    <source>
        <dbReference type="ARBA" id="ARBA00022525"/>
    </source>
</evidence>
<dbReference type="GO" id="GO:0016020">
    <property type="term" value="C:membrane"/>
    <property type="evidence" value="ECO:0007669"/>
    <property type="project" value="UniProtKB-SubCell"/>
</dbReference>
<dbReference type="InterPro" id="IPR029058">
    <property type="entry name" value="AB_hydrolase_fold"/>
</dbReference>
<reference evidence="9 10" key="1">
    <citation type="journal article" date="2014" name="Int. J. Syst. Evol. Microbiol.">
        <title>Complete genome sequence of Corynebacterium casei LMG S-19264T (=DSM 44701T), isolated from a smear-ripened cheese.</title>
        <authorList>
            <consortium name="US DOE Joint Genome Institute (JGI-PGF)"/>
            <person name="Walter F."/>
            <person name="Albersmeier A."/>
            <person name="Kalinowski J."/>
            <person name="Ruckert C."/>
        </authorList>
    </citation>
    <scope>NUCLEOTIDE SEQUENCE [LARGE SCALE GENOMIC DNA]</scope>
    <source>
        <strain evidence="9 10">CGMCC 1.16330</strain>
    </source>
</reference>
<dbReference type="InterPro" id="IPR003995">
    <property type="entry name" value="RTX_toxin_determinant-A"/>
</dbReference>
<evidence type="ECO:0000256" key="2">
    <source>
        <dbReference type="ARBA" id="ARBA00004613"/>
    </source>
</evidence>
<evidence type="ECO:0000256" key="5">
    <source>
        <dbReference type="ARBA" id="ARBA00022737"/>
    </source>
</evidence>
<keyword evidence="5" id="KW-0677">Repeat</keyword>
<proteinExistence type="predicted"/>
<dbReference type="InterPro" id="IPR050557">
    <property type="entry name" value="RTX_toxin/Mannuronan_C5-epim"/>
</dbReference>
<keyword evidence="4" id="KW-0800">Toxin</keyword>
<feature type="region of interest" description="Disordered" evidence="8">
    <location>
        <begin position="339"/>
        <end position="359"/>
    </location>
</feature>
<keyword evidence="10" id="KW-1185">Reference proteome</keyword>
<evidence type="ECO:0000256" key="4">
    <source>
        <dbReference type="ARBA" id="ARBA00022656"/>
    </source>
</evidence>
<dbReference type="GO" id="GO:0005615">
    <property type="term" value="C:extracellular space"/>
    <property type="evidence" value="ECO:0007669"/>
    <property type="project" value="InterPro"/>
</dbReference>
<dbReference type="GO" id="GO:0005509">
    <property type="term" value="F:calcium ion binding"/>
    <property type="evidence" value="ECO:0007669"/>
    <property type="project" value="InterPro"/>
</dbReference>
<keyword evidence="6" id="KW-0843">Virulence</keyword>
<dbReference type="InterPro" id="IPR018511">
    <property type="entry name" value="Hemolysin-typ_Ca-bd_CS"/>
</dbReference>
<dbReference type="PANTHER" id="PTHR38340">
    <property type="entry name" value="S-LAYER PROTEIN"/>
    <property type="match status" value="1"/>
</dbReference>
<evidence type="ECO:0000256" key="6">
    <source>
        <dbReference type="ARBA" id="ARBA00023026"/>
    </source>
</evidence>
<comment type="caution">
    <text evidence="9">The sequence shown here is derived from an EMBL/GenBank/DDBJ whole genome shotgun (WGS) entry which is preliminary data.</text>
</comment>
<keyword evidence="3" id="KW-0964">Secreted</keyword>
<keyword evidence="7" id="KW-0472">Membrane</keyword>
<evidence type="ECO:0000313" key="10">
    <source>
        <dbReference type="Proteomes" id="UP000597507"/>
    </source>
</evidence>
<dbReference type="PRINTS" id="PR01488">
    <property type="entry name" value="RTXTOXINA"/>
</dbReference>
<comment type="subcellular location">
    <subcellularLocation>
        <location evidence="1">Membrane</location>
    </subcellularLocation>
    <subcellularLocation>
        <location evidence="2">Secreted</location>
    </subcellularLocation>
</comment>
<dbReference type="Proteomes" id="UP000597507">
    <property type="component" value="Unassembled WGS sequence"/>
</dbReference>
<sequence length="981" mass="101963">MPISQYSLHQVSNGEFWLEFYNVKSLGGIWVEFRWAYSEADFRDPLGVGQTLESKWQIQWNSTNAWLFYYSAVDGGQGDDTLTGLDDTTASEIAAFIARNGLQAHFAGLPLYDAGADLLVGGSGDDWLNGRGGNDVLVGEGDNDTLLGGAGDDTLKGGAGSDLIDGGEGFDIAVFDGMSGQYLIAIQASGVASVQALGIDWLDWLRGVELLRFDDADIPVEPTPPLFTPDADRVRFDLLTAAQRRAVEGAPERIYAAGAGNDTVVLPSDEVLVAPRADYPFGVVFDRSRGFEGGAGDDSIVGSAARDLIGGGEGRDTLTGGGGRDTLLGGAGDDLLAGGGGADRLEGGDGADTLHGGSATSPNLSGADILFGGAGDDLLVGGDGDDSLVGGAGNDVFEIGDATGDKVIWGGQRFGGAVANDRDVIRLAGRPSDWAWTDWIADVEGTGRPEGWTTIARSGAGQSLELHEVELGLFDALRNNQVAKAPPVLEMARLALNSYADDVDAGTAPVNAATARGWAPLRALELGMDVAGATRDGTAWTFREGVYTAGNAAAHVLFGVVGNRTTLSIAFRGTDGLDDVPDWPNADTHYANFAPLIEAVKAYVNNGGYVDGARIQQVWVSGHSLGGAMAQMFMQKAVPGDPRYLGVTFGSPGAKPNAPDARMVHFEHIYDPVPLAPDLARAPAKLDDLAALAATAYLPLGAVVAELGEIALESVLHYRTSGAVVRLDWNLSDGVGGAHEMASYFRSVQDLVVARTEFPGGLDFLDPGALAAREVLHAGAGSDLLGAPPAFEQILRGKAYFDGAERFFGTLQADRLDGRAGADLLLGGRGADTLLGGAGDDTLEGGNGNDRLVGGPGADILTGGSGRDIFEYRNAGESTPSAPDTITDFAVDLAEGEPFMDRINLRPVDAYTPNGALDDSFVFIGTAAFTGAGAARGEVRVQQVEADTLVMLDTDADGVANMVLVLKNVAAASLEAADFLL</sequence>
<dbReference type="Pfam" id="PF00353">
    <property type="entry name" value="HemolysinCabind"/>
    <property type="match status" value="6"/>
</dbReference>
<dbReference type="EMBL" id="BMKS01000010">
    <property type="protein sequence ID" value="GGG41655.1"/>
    <property type="molecule type" value="Genomic_DNA"/>
</dbReference>
<evidence type="ECO:0000313" key="9">
    <source>
        <dbReference type="EMBL" id="GGG41655.1"/>
    </source>
</evidence>
<dbReference type="RefSeq" id="WP_268237500.1">
    <property type="nucleotide sequence ID" value="NZ_BMKS01000010.1"/>
</dbReference>
<accession>A0A8J2ZD73</accession>
<name>A0A8J2ZD73_9PROT</name>
<dbReference type="SUPFAM" id="SSF53474">
    <property type="entry name" value="alpha/beta-Hydrolases"/>
    <property type="match status" value="1"/>
</dbReference>
<dbReference type="AlphaFoldDB" id="A0A8J2ZD73"/>
<evidence type="ECO:0000256" key="1">
    <source>
        <dbReference type="ARBA" id="ARBA00004370"/>
    </source>
</evidence>
<dbReference type="InterPro" id="IPR011049">
    <property type="entry name" value="Serralysin-like_metalloprot_C"/>
</dbReference>
<dbReference type="PRINTS" id="PR00313">
    <property type="entry name" value="CABNDNGRPT"/>
</dbReference>
<dbReference type="PANTHER" id="PTHR38340:SF1">
    <property type="entry name" value="S-LAYER PROTEIN"/>
    <property type="match status" value="1"/>
</dbReference>
<dbReference type="Gene3D" id="2.150.10.10">
    <property type="entry name" value="Serralysin-like metalloprotease, C-terminal"/>
    <property type="match status" value="4"/>
</dbReference>
<evidence type="ECO:0000256" key="8">
    <source>
        <dbReference type="SAM" id="MobiDB-lite"/>
    </source>
</evidence>
<protein>
    <submittedName>
        <fullName evidence="9">Uncharacterized protein</fullName>
    </submittedName>
</protein>
<evidence type="ECO:0000256" key="7">
    <source>
        <dbReference type="ARBA" id="ARBA00023136"/>
    </source>
</evidence>
<dbReference type="InterPro" id="IPR001343">
    <property type="entry name" value="Hemolysn_Ca-bd"/>
</dbReference>
<dbReference type="Gene3D" id="3.40.50.1820">
    <property type="entry name" value="alpha/beta hydrolase"/>
    <property type="match status" value="1"/>
</dbReference>
<dbReference type="PROSITE" id="PS00330">
    <property type="entry name" value="HEMOLYSIN_CALCIUM"/>
    <property type="match status" value="7"/>
</dbReference>
<dbReference type="GO" id="GO:0090729">
    <property type="term" value="F:toxin activity"/>
    <property type="evidence" value="ECO:0007669"/>
    <property type="project" value="UniProtKB-KW"/>
</dbReference>
<dbReference type="SUPFAM" id="SSF51120">
    <property type="entry name" value="beta-Roll"/>
    <property type="match status" value="3"/>
</dbReference>